<dbReference type="AlphaFoldDB" id="A0A6C0HG56"/>
<feature type="transmembrane region" description="Helical" evidence="1">
    <location>
        <begin position="57"/>
        <end position="74"/>
    </location>
</feature>
<dbReference type="Pfam" id="PF19066">
    <property type="entry name" value="P9_TM"/>
    <property type="match status" value="1"/>
</dbReference>
<evidence type="ECO:0000313" key="3">
    <source>
        <dbReference type="EMBL" id="QHT79582.1"/>
    </source>
</evidence>
<sequence length="228" mass="25947">MTTPFWLSNPTILFKQESITQIWPTPQMTSEEKLNSITRLVLLLTLLGYLITRTLKILITGAVTLAAILILYKIQSRVSVKISQKEAFTNMNNNTNPGLYNVIKDNYTQPTVLNPAMNVLLTDIADDPDRNAAAPAYNPIVESEMNDKTQKFVASNFNDPTIDERLFKDLGDNYEFDQSMRTWYATPNTRVMNDQKAFSEFCYGDMISCKEGDAFACTRNAPPRWTNY</sequence>
<proteinExistence type="predicted"/>
<keyword evidence="1" id="KW-0472">Membrane</keyword>
<evidence type="ECO:0000259" key="2">
    <source>
        <dbReference type="Pfam" id="PF19066"/>
    </source>
</evidence>
<dbReference type="EMBL" id="MN739950">
    <property type="protein sequence ID" value="QHT79582.1"/>
    <property type="molecule type" value="Genomic_DNA"/>
</dbReference>
<keyword evidence="1" id="KW-1133">Transmembrane helix</keyword>
<dbReference type="InterPro" id="IPR043915">
    <property type="entry name" value="P9_TM"/>
</dbReference>
<reference evidence="3" key="1">
    <citation type="journal article" date="2020" name="Nature">
        <title>Giant virus diversity and host interactions through global metagenomics.</title>
        <authorList>
            <person name="Schulz F."/>
            <person name="Roux S."/>
            <person name="Paez-Espino D."/>
            <person name="Jungbluth S."/>
            <person name="Walsh D.A."/>
            <person name="Denef V.J."/>
            <person name="McMahon K.D."/>
            <person name="Konstantinidis K.T."/>
            <person name="Eloe-Fadrosh E.A."/>
            <person name="Kyrpides N.C."/>
            <person name="Woyke T."/>
        </authorList>
    </citation>
    <scope>NUCLEOTIDE SEQUENCE</scope>
    <source>
        <strain evidence="3">GVMAG-M-3300023184-101</strain>
    </source>
</reference>
<keyword evidence="1" id="KW-0812">Transmembrane</keyword>
<feature type="domain" description="Minor capsid protein P9 transmembrane helices" evidence="2">
    <location>
        <begin position="5"/>
        <end position="73"/>
    </location>
</feature>
<evidence type="ECO:0000256" key="1">
    <source>
        <dbReference type="SAM" id="Phobius"/>
    </source>
</evidence>
<organism evidence="3">
    <name type="scientific">viral metagenome</name>
    <dbReference type="NCBI Taxonomy" id="1070528"/>
    <lineage>
        <taxon>unclassified sequences</taxon>
        <taxon>metagenomes</taxon>
        <taxon>organismal metagenomes</taxon>
    </lineage>
</organism>
<protein>
    <recommendedName>
        <fullName evidence="2">Minor capsid protein P9 transmembrane helices domain-containing protein</fullName>
    </recommendedName>
</protein>
<accession>A0A6C0HG56</accession>
<name>A0A6C0HG56_9ZZZZ</name>